<dbReference type="InterPro" id="IPR004360">
    <property type="entry name" value="Glyas_Fos-R_dOase_dom"/>
</dbReference>
<keyword evidence="3" id="KW-1185">Reference proteome</keyword>
<gene>
    <name evidence="2" type="ORF">ENSA5_11960</name>
</gene>
<evidence type="ECO:0000313" key="3">
    <source>
        <dbReference type="Proteomes" id="UP000237968"/>
    </source>
</evidence>
<dbReference type="CDD" id="cd06587">
    <property type="entry name" value="VOC"/>
    <property type="match status" value="1"/>
</dbReference>
<dbReference type="PROSITE" id="PS51819">
    <property type="entry name" value="VOC"/>
    <property type="match status" value="1"/>
</dbReference>
<dbReference type="EMBL" id="PVNK01000067">
    <property type="protein sequence ID" value="PRQ03940.1"/>
    <property type="molecule type" value="Genomic_DNA"/>
</dbReference>
<dbReference type="InterPro" id="IPR037523">
    <property type="entry name" value="VOC_core"/>
</dbReference>
<dbReference type="Proteomes" id="UP000237968">
    <property type="component" value="Unassembled WGS sequence"/>
</dbReference>
<name>A0A2S9YFQ8_9BACT</name>
<comment type="caution">
    <text evidence="2">The sequence shown here is derived from an EMBL/GenBank/DDBJ whole genome shotgun (WGS) entry which is preliminary data.</text>
</comment>
<sequence length="129" mass="14296">MARVTGIGGVFFKAKDPKALAAWYVEHLGVKLEDWGGVVFDWEADRSAQSAKGATVWHLAEADSDWFAPSTSQLMINYRVDDLDGMLAQLASANIKPVKGPDDEFNGRFAWVMDPEGNKVELWEPRDPA</sequence>
<reference evidence="2 3" key="1">
    <citation type="submission" date="2018-03" db="EMBL/GenBank/DDBJ databases">
        <title>Draft Genome Sequences of the Obligatory Marine Myxobacteria Enhygromyxa salina SWB005.</title>
        <authorList>
            <person name="Poehlein A."/>
            <person name="Moghaddam J.A."/>
            <person name="Harms H."/>
            <person name="Alanjari M."/>
            <person name="Koenig G.M."/>
            <person name="Daniel R."/>
            <person name="Schaeberle T.F."/>
        </authorList>
    </citation>
    <scope>NUCLEOTIDE SEQUENCE [LARGE SCALE GENOMIC DNA]</scope>
    <source>
        <strain evidence="2 3">SWB005</strain>
    </source>
</reference>
<evidence type="ECO:0000313" key="2">
    <source>
        <dbReference type="EMBL" id="PRQ03940.1"/>
    </source>
</evidence>
<dbReference type="PANTHER" id="PTHR33993:SF5">
    <property type="entry name" value="GLYOXALASE"/>
    <property type="match status" value="1"/>
</dbReference>
<organism evidence="2 3">
    <name type="scientific">Enhygromyxa salina</name>
    <dbReference type="NCBI Taxonomy" id="215803"/>
    <lineage>
        <taxon>Bacteria</taxon>
        <taxon>Pseudomonadati</taxon>
        <taxon>Myxococcota</taxon>
        <taxon>Polyangia</taxon>
        <taxon>Nannocystales</taxon>
        <taxon>Nannocystaceae</taxon>
        <taxon>Enhygromyxa</taxon>
    </lineage>
</organism>
<dbReference type="SUPFAM" id="SSF54593">
    <property type="entry name" value="Glyoxalase/Bleomycin resistance protein/Dihydroxybiphenyl dioxygenase"/>
    <property type="match status" value="1"/>
</dbReference>
<dbReference type="InterPro" id="IPR052164">
    <property type="entry name" value="Anthracycline_SecMetBiosynth"/>
</dbReference>
<evidence type="ECO:0000259" key="1">
    <source>
        <dbReference type="PROSITE" id="PS51819"/>
    </source>
</evidence>
<dbReference type="InterPro" id="IPR029068">
    <property type="entry name" value="Glyas_Bleomycin-R_OHBP_Dase"/>
</dbReference>
<accession>A0A2S9YFQ8</accession>
<proteinExistence type="predicted"/>
<dbReference type="Gene3D" id="3.10.180.10">
    <property type="entry name" value="2,3-Dihydroxybiphenyl 1,2-Dioxygenase, domain 1"/>
    <property type="match status" value="1"/>
</dbReference>
<dbReference type="Pfam" id="PF00903">
    <property type="entry name" value="Glyoxalase"/>
    <property type="match status" value="1"/>
</dbReference>
<dbReference type="OrthoDB" id="9799428at2"/>
<protein>
    <submittedName>
        <fullName evidence="2">Glyoxalase-like domain protein</fullName>
    </submittedName>
</protein>
<feature type="domain" description="VOC" evidence="1">
    <location>
        <begin position="6"/>
        <end position="125"/>
    </location>
</feature>
<dbReference type="PANTHER" id="PTHR33993">
    <property type="entry name" value="GLYOXALASE-RELATED"/>
    <property type="match status" value="1"/>
</dbReference>
<dbReference type="RefSeq" id="WP_106390687.1">
    <property type="nucleotide sequence ID" value="NZ_PVNK01000067.1"/>
</dbReference>
<dbReference type="AlphaFoldDB" id="A0A2S9YFQ8"/>